<dbReference type="AlphaFoldDB" id="A0A9D1L1G9"/>
<name>A0A9D1L1G9_9FIRM</name>
<evidence type="ECO:0000313" key="1">
    <source>
        <dbReference type="EMBL" id="HIU14785.1"/>
    </source>
</evidence>
<sequence>MDEQEWVTRCVMDMGWDEKQAKEMLAYAHKGEWMYALCLARQQKRYLLSCLHHLQSQIDCLDDLIYQMTKQAGKQ</sequence>
<gene>
    <name evidence="1" type="ORF">IAD15_12100</name>
</gene>
<comment type="caution">
    <text evidence="1">The sequence shown here is derived from an EMBL/GenBank/DDBJ whole genome shotgun (WGS) entry which is preliminary data.</text>
</comment>
<reference evidence="1" key="1">
    <citation type="submission" date="2020-10" db="EMBL/GenBank/DDBJ databases">
        <authorList>
            <person name="Gilroy R."/>
        </authorList>
    </citation>
    <scope>NUCLEOTIDE SEQUENCE</scope>
    <source>
        <strain evidence="1">CHK195-11698</strain>
    </source>
</reference>
<dbReference type="Proteomes" id="UP000824175">
    <property type="component" value="Unassembled WGS sequence"/>
</dbReference>
<dbReference type="EMBL" id="DVMJ01000114">
    <property type="protein sequence ID" value="HIU14785.1"/>
    <property type="molecule type" value="Genomic_DNA"/>
</dbReference>
<evidence type="ECO:0000313" key="2">
    <source>
        <dbReference type="Proteomes" id="UP000824175"/>
    </source>
</evidence>
<protein>
    <submittedName>
        <fullName evidence="1">Uncharacterized protein</fullName>
    </submittedName>
</protein>
<proteinExistence type="predicted"/>
<accession>A0A9D1L1G9</accession>
<organism evidence="1 2">
    <name type="scientific">Candidatus Fimiplasma intestinipullorum</name>
    <dbReference type="NCBI Taxonomy" id="2840825"/>
    <lineage>
        <taxon>Bacteria</taxon>
        <taxon>Bacillati</taxon>
        <taxon>Bacillota</taxon>
        <taxon>Clostridia</taxon>
        <taxon>Eubacteriales</taxon>
        <taxon>Candidatus Fimiplasma</taxon>
    </lineage>
</organism>
<reference evidence="1" key="2">
    <citation type="journal article" date="2021" name="PeerJ">
        <title>Extensive microbial diversity within the chicken gut microbiome revealed by metagenomics and culture.</title>
        <authorList>
            <person name="Gilroy R."/>
            <person name="Ravi A."/>
            <person name="Getino M."/>
            <person name="Pursley I."/>
            <person name="Horton D.L."/>
            <person name="Alikhan N.F."/>
            <person name="Baker D."/>
            <person name="Gharbi K."/>
            <person name="Hall N."/>
            <person name="Watson M."/>
            <person name="Adriaenssens E.M."/>
            <person name="Foster-Nyarko E."/>
            <person name="Jarju S."/>
            <person name="Secka A."/>
            <person name="Antonio M."/>
            <person name="Oren A."/>
            <person name="Chaudhuri R.R."/>
            <person name="La Ragione R."/>
            <person name="Hildebrand F."/>
            <person name="Pallen M.J."/>
        </authorList>
    </citation>
    <scope>NUCLEOTIDE SEQUENCE</scope>
    <source>
        <strain evidence="1">CHK195-11698</strain>
    </source>
</reference>